<dbReference type="KEGG" id="mpaf:R5R33_02110"/>
<evidence type="ECO:0000313" key="2">
    <source>
        <dbReference type="Proteomes" id="UP001302477"/>
    </source>
</evidence>
<accession>A0AAU0N119</accession>
<protein>
    <submittedName>
        <fullName evidence="1">Uncharacterized protein</fullName>
    </submittedName>
</protein>
<dbReference type="RefSeq" id="WP_318954420.1">
    <property type="nucleotide sequence ID" value="NZ_CP137555.1"/>
</dbReference>
<evidence type="ECO:0000313" key="1">
    <source>
        <dbReference type="EMBL" id="WOX05957.1"/>
    </source>
</evidence>
<proteinExistence type="predicted"/>
<keyword evidence="2" id="KW-1185">Reference proteome</keyword>
<dbReference type="Proteomes" id="UP001302477">
    <property type="component" value="Chromosome"/>
</dbReference>
<gene>
    <name evidence="1" type="ORF">R5R33_02110</name>
</gene>
<dbReference type="AlphaFoldDB" id="A0AAU0N119"/>
<sequence length="321" mass="34738">MPIPFDVPAKYIAGLEQGNLTRIGALIKDSSSGQIVAHVQETGVLGNLAHSGLCSALSPLTAVSSVGSNIQLAQLKSMVEGLQVLQFANLGATVAGLGISCAGFAVLNNRIRKLQESLEGVAESILYAIGEMRASQVREHLAQVNFAVEEGALLEANGGGELEWHSVSQTLGRETQYYLGEVKYLLSRNEFEQESFEQFLELSCLAFKARLQAFFHMGRLDLAMGAAQKMSHDFNIVLDPVSPIALAKKLPWTNSACAEQDLRKNLEGTRLLVQSVRDSQDCLASIPELIQTLTLRKINGAEYIRSAKSNLNDPVLILEAA</sequence>
<dbReference type="EMBL" id="CP137555">
    <property type="protein sequence ID" value="WOX05957.1"/>
    <property type="molecule type" value="Genomic_DNA"/>
</dbReference>
<organism evidence="1 2">
    <name type="scientific">Microbulbifer pacificus</name>
    <dbReference type="NCBI Taxonomy" id="407164"/>
    <lineage>
        <taxon>Bacteria</taxon>
        <taxon>Pseudomonadati</taxon>
        <taxon>Pseudomonadota</taxon>
        <taxon>Gammaproteobacteria</taxon>
        <taxon>Cellvibrionales</taxon>
        <taxon>Microbulbiferaceae</taxon>
        <taxon>Microbulbifer</taxon>
    </lineage>
</organism>
<reference evidence="1 2" key="1">
    <citation type="submission" date="2023-10" db="EMBL/GenBank/DDBJ databases">
        <title>Description of Microbulbifer bruguierae sp. nov., isolated from the sediments of mangrove plant Bruguiera sexangula and comparative genomic analyses of the genus Microbulbifer.</title>
        <authorList>
            <person name="Long M."/>
        </authorList>
    </citation>
    <scope>NUCLEOTIDE SEQUENCE [LARGE SCALE GENOMIC DNA]</scope>
    <source>
        <strain evidence="1 2">SPO729</strain>
    </source>
</reference>
<name>A0AAU0N119_9GAMM</name>